<dbReference type="FunFam" id="3.30.160.60:FF:002343">
    <property type="entry name" value="Zinc finger protein 33A"/>
    <property type="match status" value="1"/>
</dbReference>
<evidence type="ECO:0000256" key="4">
    <source>
        <dbReference type="ARBA" id="ARBA00022737"/>
    </source>
</evidence>
<accession>A0A6J2QE28</accession>
<dbReference type="Proteomes" id="UP000504630">
    <property type="component" value="Chromosome 9"/>
</dbReference>
<dbReference type="InParanoid" id="A0A6J2QE28"/>
<dbReference type="InterPro" id="IPR036236">
    <property type="entry name" value="Znf_C2H2_sf"/>
</dbReference>
<dbReference type="GO" id="GO:0001227">
    <property type="term" value="F:DNA-binding transcription repressor activity, RNA polymerase II-specific"/>
    <property type="evidence" value="ECO:0007669"/>
    <property type="project" value="TreeGrafter"/>
</dbReference>
<evidence type="ECO:0000256" key="10">
    <source>
        <dbReference type="ARBA" id="ARBA00023242"/>
    </source>
</evidence>
<feature type="domain" description="C2H2-type" evidence="13">
    <location>
        <begin position="336"/>
        <end position="363"/>
    </location>
</feature>
<feature type="domain" description="C2H2-type" evidence="13">
    <location>
        <begin position="252"/>
        <end position="279"/>
    </location>
</feature>
<keyword evidence="8" id="KW-0238">DNA-binding</keyword>
<feature type="region of interest" description="Disordered" evidence="12">
    <location>
        <begin position="195"/>
        <end position="236"/>
    </location>
</feature>
<dbReference type="FunFam" id="3.30.160.60:FF:000912">
    <property type="entry name" value="Zinc finger protein 660"/>
    <property type="match status" value="1"/>
</dbReference>
<dbReference type="GO" id="GO:0002682">
    <property type="term" value="P:regulation of immune system process"/>
    <property type="evidence" value="ECO:0007669"/>
    <property type="project" value="TreeGrafter"/>
</dbReference>
<dbReference type="PROSITE" id="PS50157">
    <property type="entry name" value="ZINC_FINGER_C2H2_2"/>
    <property type="match status" value="5"/>
</dbReference>
<dbReference type="GO" id="GO:0000978">
    <property type="term" value="F:RNA polymerase II cis-regulatory region sequence-specific DNA binding"/>
    <property type="evidence" value="ECO:0007669"/>
    <property type="project" value="TreeGrafter"/>
</dbReference>
<feature type="domain" description="C2H2-type" evidence="13">
    <location>
        <begin position="308"/>
        <end position="335"/>
    </location>
</feature>
<comment type="subcellular location">
    <subcellularLocation>
        <location evidence="1">Nucleus</location>
    </subcellularLocation>
</comment>
<dbReference type="InterPro" id="IPR013087">
    <property type="entry name" value="Znf_C2H2_type"/>
</dbReference>
<evidence type="ECO:0000256" key="5">
    <source>
        <dbReference type="ARBA" id="ARBA00022771"/>
    </source>
</evidence>
<evidence type="ECO:0000259" key="13">
    <source>
        <dbReference type="PROSITE" id="PS50157"/>
    </source>
</evidence>
<feature type="compositionally biased region" description="Basic and acidic residues" evidence="12">
    <location>
        <begin position="201"/>
        <end position="210"/>
    </location>
</feature>
<dbReference type="PANTHER" id="PTHR24399">
    <property type="entry name" value="ZINC FINGER AND BTB DOMAIN-CONTAINING"/>
    <property type="match status" value="1"/>
</dbReference>
<comment type="similarity">
    <text evidence="2">Belongs to the krueppel C2H2-type zinc-finger protein family.</text>
</comment>
<keyword evidence="3" id="KW-0479">Metal-binding</keyword>
<feature type="domain" description="C2H2-type" evidence="13">
    <location>
        <begin position="364"/>
        <end position="392"/>
    </location>
</feature>
<protein>
    <submittedName>
        <fullName evidence="15">Zinc finger protein 664-like</fullName>
    </submittedName>
</protein>
<keyword evidence="5 11" id="KW-0863">Zinc-finger</keyword>
<keyword evidence="10" id="KW-0539">Nucleus</keyword>
<dbReference type="PROSITE" id="PS00028">
    <property type="entry name" value="ZINC_FINGER_C2H2_1"/>
    <property type="match status" value="5"/>
</dbReference>
<dbReference type="FunFam" id="3.30.160.60:FF:002239">
    <property type="entry name" value="Zinc finger protein 226"/>
    <property type="match status" value="1"/>
</dbReference>
<dbReference type="SUPFAM" id="SSF57667">
    <property type="entry name" value="beta-beta-alpha zinc fingers"/>
    <property type="match status" value="3"/>
</dbReference>
<keyword evidence="4" id="KW-0677">Repeat</keyword>
<evidence type="ECO:0000313" key="14">
    <source>
        <dbReference type="Proteomes" id="UP000504630"/>
    </source>
</evidence>
<feature type="domain" description="C2H2-type" evidence="13">
    <location>
        <begin position="280"/>
        <end position="307"/>
    </location>
</feature>
<sequence length="392" mass="45484">MDVLNSLAARRVVVVQIKQQCLQCQYLREFVNERLSAAAEEIFGVFEKTIFEYEEEIDRQRRLLDVVWKPEIQLLSRELPQQHVCEQQEVLTDQQLCIQERNSSLDQEDPEPPQIKEEQEELCTSQEGEQLVLKQETDDFMVTPTTEQSDHSEYQTLYFNPDDILSAPESVGNVPVIISVVSEAHSNQQLLSHNSLEVESQDQKVSKHGDSGYARNAEPKQNKRHHKSGSHSNNVNNLSEIQHHTHTSKTIFKCDTCGKDFKYMSILRRHQSIHTGEKPFSCKTCGKNFRYSSRLINHMRIHTGEKPFSCKTCGKHFRYNGNLIGHMRIHTGEKPYVCKTCGKSFIEMSTLRRHMRIHTGEKPYICKVCGKDFRRSDDLMVHMRRAHTDEKP</sequence>
<dbReference type="FunFam" id="3.30.160.60:FF:001506">
    <property type="entry name" value="Zinc finger protein"/>
    <property type="match status" value="1"/>
</dbReference>
<dbReference type="OrthoDB" id="654211at2759"/>
<proteinExistence type="inferred from homology"/>
<keyword evidence="6" id="KW-0862">Zinc</keyword>
<evidence type="ECO:0000256" key="7">
    <source>
        <dbReference type="ARBA" id="ARBA00023015"/>
    </source>
</evidence>
<dbReference type="GO" id="GO:0008270">
    <property type="term" value="F:zinc ion binding"/>
    <property type="evidence" value="ECO:0007669"/>
    <property type="project" value="UniProtKB-KW"/>
</dbReference>
<dbReference type="AlphaFoldDB" id="A0A6J2QE28"/>
<keyword evidence="14" id="KW-1185">Reference proteome</keyword>
<organism evidence="14 15">
    <name type="scientific">Cottoperca gobio</name>
    <name type="common">Frogmouth</name>
    <name type="synonym">Aphritis gobio</name>
    <dbReference type="NCBI Taxonomy" id="56716"/>
    <lineage>
        <taxon>Eukaryota</taxon>
        <taxon>Metazoa</taxon>
        <taxon>Chordata</taxon>
        <taxon>Craniata</taxon>
        <taxon>Vertebrata</taxon>
        <taxon>Euteleostomi</taxon>
        <taxon>Actinopterygii</taxon>
        <taxon>Neopterygii</taxon>
        <taxon>Teleostei</taxon>
        <taxon>Neoteleostei</taxon>
        <taxon>Acanthomorphata</taxon>
        <taxon>Eupercaria</taxon>
        <taxon>Perciformes</taxon>
        <taxon>Notothenioidei</taxon>
        <taxon>Bovichtidae</taxon>
        <taxon>Cottoperca</taxon>
    </lineage>
</organism>
<evidence type="ECO:0000256" key="6">
    <source>
        <dbReference type="ARBA" id="ARBA00022833"/>
    </source>
</evidence>
<dbReference type="GO" id="GO:0005654">
    <property type="term" value="C:nucleoplasm"/>
    <property type="evidence" value="ECO:0007669"/>
    <property type="project" value="TreeGrafter"/>
</dbReference>
<evidence type="ECO:0000256" key="8">
    <source>
        <dbReference type="ARBA" id="ARBA00023125"/>
    </source>
</evidence>
<dbReference type="GO" id="GO:0001817">
    <property type="term" value="P:regulation of cytokine production"/>
    <property type="evidence" value="ECO:0007669"/>
    <property type="project" value="TreeGrafter"/>
</dbReference>
<dbReference type="RefSeq" id="XP_029296698.1">
    <property type="nucleotide sequence ID" value="XM_029440838.1"/>
</dbReference>
<evidence type="ECO:0000256" key="12">
    <source>
        <dbReference type="SAM" id="MobiDB-lite"/>
    </source>
</evidence>
<dbReference type="Gene3D" id="3.30.160.60">
    <property type="entry name" value="Classic Zinc Finger"/>
    <property type="match status" value="5"/>
</dbReference>
<keyword evidence="7" id="KW-0805">Transcription regulation</keyword>
<gene>
    <name evidence="15" type="primary">LOC115014155</name>
</gene>
<evidence type="ECO:0000256" key="2">
    <source>
        <dbReference type="ARBA" id="ARBA00006991"/>
    </source>
</evidence>
<evidence type="ECO:0000256" key="9">
    <source>
        <dbReference type="ARBA" id="ARBA00023163"/>
    </source>
</evidence>
<evidence type="ECO:0000256" key="1">
    <source>
        <dbReference type="ARBA" id="ARBA00004123"/>
    </source>
</evidence>
<dbReference type="FunCoup" id="A0A6J2QE28">
    <property type="interactions" value="11"/>
</dbReference>
<dbReference type="SMART" id="SM00355">
    <property type="entry name" value="ZnF_C2H2"/>
    <property type="match status" value="5"/>
</dbReference>
<evidence type="ECO:0000256" key="11">
    <source>
        <dbReference type="PROSITE-ProRule" id="PRU00042"/>
    </source>
</evidence>
<evidence type="ECO:0000256" key="3">
    <source>
        <dbReference type="ARBA" id="ARBA00022723"/>
    </source>
</evidence>
<evidence type="ECO:0000313" key="15">
    <source>
        <dbReference type="RefSeq" id="XP_029296698.1"/>
    </source>
</evidence>
<dbReference type="PANTHER" id="PTHR24399:SF54">
    <property type="entry name" value="GASTRULA ZINC FINGER PROTEIN XLCGF26.1-LIKE-RELATED"/>
    <property type="match status" value="1"/>
</dbReference>
<keyword evidence="9" id="KW-0804">Transcription</keyword>
<reference evidence="15" key="1">
    <citation type="submission" date="2025-08" db="UniProtKB">
        <authorList>
            <consortium name="RefSeq"/>
        </authorList>
    </citation>
    <scope>IDENTIFICATION</scope>
</reference>
<dbReference type="Pfam" id="PF00096">
    <property type="entry name" value="zf-C2H2"/>
    <property type="match status" value="5"/>
</dbReference>
<dbReference type="GeneID" id="115014155"/>
<dbReference type="FunFam" id="3.30.160.60:FF:000275">
    <property type="entry name" value="zinc finger protein 90 homolog"/>
    <property type="match status" value="1"/>
</dbReference>
<dbReference type="KEGG" id="cgob:115014155"/>
<name>A0A6J2QE28_COTGO</name>